<dbReference type="GO" id="GO:0004721">
    <property type="term" value="F:phosphoprotein phosphatase activity"/>
    <property type="evidence" value="ECO:0007669"/>
    <property type="project" value="UniProtKB-KW"/>
</dbReference>
<protein>
    <recommendedName>
        <fullName evidence="4">ADP-ribose 1''-phosphate phosphatase</fullName>
        <ecNumber evidence="3">3.1.3.84</ecNumber>
    </recommendedName>
</protein>
<evidence type="ECO:0000256" key="4">
    <source>
        <dbReference type="ARBA" id="ARBA00019744"/>
    </source>
</evidence>
<sequence>MASSSTTAAHKRDASPNIDPSEPAPKSVKVMESTLEVTSAIEPSRSRTGETGEGTSAPTEAKEKSEDTDSSQSSIIKEHVGDLFEAPDNTLLIHACNTQGSWGGGIAAVFRQRYPKAYQVYREYCVRDHDPKTNPVTRGTCLLIPPCETKPDASKHWIGCLFTSAKYGKAKDPPHVILNYTTPAFKDLLVQLSRKTAIQEVRMCQINAGLFAVPWKATKKAVKQVLANNGTLTEVHVYTPANLPTSKAPRNLGNRNLGKAPAKGASSKGTPAPKEQPLKGQPARRSQPGEKRQSTLNFISKS</sequence>
<dbReference type="OrthoDB" id="2155246at2759"/>
<accession>A0A6A5VFU7</accession>
<comment type="similarity">
    <text evidence="2">Belongs to the POA1 family.</text>
</comment>
<keyword evidence="5" id="KW-0904">Protein phosphatase</keyword>
<keyword evidence="5" id="KW-0378">Hydrolase</keyword>
<name>A0A6A5VFU7_9PLEO</name>
<evidence type="ECO:0000313" key="9">
    <source>
        <dbReference type="EMBL" id="KAF1972147.1"/>
    </source>
</evidence>
<dbReference type="EC" id="3.1.3.84" evidence="3"/>
<keyword evidence="10" id="KW-1185">Reference proteome</keyword>
<gene>
    <name evidence="9" type="ORF">BU23DRAFT_555393</name>
</gene>
<dbReference type="InterPro" id="IPR002589">
    <property type="entry name" value="Macro_dom"/>
</dbReference>
<comment type="function">
    <text evidence="1">Highly specific phosphatase involved in the metabolism of ADP-ribose 1''-phosphate (Appr1p) which is produced as a consequence of tRNA splicing.</text>
</comment>
<dbReference type="PANTHER" id="PTHR12521">
    <property type="entry name" value="PROTEIN C6ORF130"/>
    <property type="match status" value="1"/>
</dbReference>
<dbReference type="GO" id="GO:0140291">
    <property type="term" value="P:peptidyl-glutamate ADP-deribosylation"/>
    <property type="evidence" value="ECO:0007669"/>
    <property type="project" value="TreeGrafter"/>
</dbReference>
<dbReference type="AlphaFoldDB" id="A0A6A5VFU7"/>
<dbReference type="CDD" id="cd02901">
    <property type="entry name" value="Macro_Poa1p-like"/>
    <property type="match status" value="1"/>
</dbReference>
<evidence type="ECO:0000256" key="6">
    <source>
        <dbReference type="ARBA" id="ARBA00034427"/>
    </source>
</evidence>
<evidence type="ECO:0000256" key="5">
    <source>
        <dbReference type="ARBA" id="ARBA00022912"/>
    </source>
</evidence>
<dbReference type="Gene3D" id="3.40.220.10">
    <property type="entry name" value="Leucine Aminopeptidase, subunit E, domain 1"/>
    <property type="match status" value="1"/>
</dbReference>
<evidence type="ECO:0000256" key="1">
    <source>
        <dbReference type="ARBA" id="ARBA00002432"/>
    </source>
</evidence>
<evidence type="ECO:0000256" key="7">
    <source>
        <dbReference type="SAM" id="MobiDB-lite"/>
    </source>
</evidence>
<evidence type="ECO:0000256" key="3">
    <source>
        <dbReference type="ARBA" id="ARBA00012983"/>
    </source>
</evidence>
<evidence type="ECO:0000259" key="8">
    <source>
        <dbReference type="SMART" id="SM00506"/>
    </source>
</evidence>
<reference evidence="9" key="1">
    <citation type="journal article" date="2020" name="Stud. Mycol.">
        <title>101 Dothideomycetes genomes: a test case for predicting lifestyles and emergence of pathogens.</title>
        <authorList>
            <person name="Haridas S."/>
            <person name="Albert R."/>
            <person name="Binder M."/>
            <person name="Bloem J."/>
            <person name="Labutti K."/>
            <person name="Salamov A."/>
            <person name="Andreopoulos B."/>
            <person name="Baker S."/>
            <person name="Barry K."/>
            <person name="Bills G."/>
            <person name="Bluhm B."/>
            <person name="Cannon C."/>
            <person name="Castanera R."/>
            <person name="Culley D."/>
            <person name="Daum C."/>
            <person name="Ezra D."/>
            <person name="Gonzalez J."/>
            <person name="Henrissat B."/>
            <person name="Kuo A."/>
            <person name="Liang C."/>
            <person name="Lipzen A."/>
            <person name="Lutzoni F."/>
            <person name="Magnuson J."/>
            <person name="Mondo S."/>
            <person name="Nolan M."/>
            <person name="Ohm R."/>
            <person name="Pangilinan J."/>
            <person name="Park H.-J."/>
            <person name="Ramirez L."/>
            <person name="Alfaro M."/>
            <person name="Sun H."/>
            <person name="Tritt A."/>
            <person name="Yoshinaga Y."/>
            <person name="Zwiers L.-H."/>
            <person name="Turgeon B."/>
            <person name="Goodwin S."/>
            <person name="Spatafora J."/>
            <person name="Crous P."/>
            <person name="Grigoriev I."/>
        </authorList>
    </citation>
    <scope>NUCLEOTIDE SEQUENCE</scope>
    <source>
        <strain evidence="9">CBS 107.79</strain>
    </source>
</reference>
<proteinExistence type="inferred from homology"/>
<feature type="domain" description="Macro" evidence="8">
    <location>
        <begin position="75"/>
        <end position="222"/>
    </location>
</feature>
<evidence type="ECO:0000256" key="2">
    <source>
        <dbReference type="ARBA" id="ARBA00006575"/>
    </source>
</evidence>
<feature type="region of interest" description="Disordered" evidence="7">
    <location>
        <begin position="1"/>
        <end position="74"/>
    </location>
</feature>
<organism evidence="9 10">
    <name type="scientific">Bimuria novae-zelandiae CBS 107.79</name>
    <dbReference type="NCBI Taxonomy" id="1447943"/>
    <lineage>
        <taxon>Eukaryota</taxon>
        <taxon>Fungi</taxon>
        <taxon>Dikarya</taxon>
        <taxon>Ascomycota</taxon>
        <taxon>Pezizomycotina</taxon>
        <taxon>Dothideomycetes</taxon>
        <taxon>Pleosporomycetidae</taxon>
        <taxon>Pleosporales</taxon>
        <taxon>Massarineae</taxon>
        <taxon>Didymosphaeriaceae</taxon>
        <taxon>Bimuria</taxon>
    </lineage>
</organism>
<dbReference type="SMART" id="SM00506">
    <property type="entry name" value="A1pp"/>
    <property type="match status" value="1"/>
</dbReference>
<dbReference type="SUPFAM" id="SSF52949">
    <property type="entry name" value="Macro domain-like"/>
    <property type="match status" value="1"/>
</dbReference>
<dbReference type="Pfam" id="PF01661">
    <property type="entry name" value="Macro"/>
    <property type="match status" value="1"/>
</dbReference>
<dbReference type="Proteomes" id="UP000800036">
    <property type="component" value="Unassembled WGS sequence"/>
</dbReference>
<feature type="region of interest" description="Disordered" evidence="7">
    <location>
        <begin position="242"/>
        <end position="302"/>
    </location>
</feature>
<dbReference type="InterPro" id="IPR043472">
    <property type="entry name" value="Macro_dom-like"/>
</dbReference>
<comment type="catalytic activity">
    <reaction evidence="6">
        <text>ADP-alpha-D-ribose 1''-phosphate + H2O = ADP-D-ribose + phosphate</text>
        <dbReference type="Rhea" id="RHEA:25029"/>
        <dbReference type="ChEBI" id="CHEBI:15377"/>
        <dbReference type="ChEBI" id="CHEBI:43474"/>
        <dbReference type="ChEBI" id="CHEBI:57967"/>
        <dbReference type="ChEBI" id="CHEBI:58753"/>
        <dbReference type="EC" id="3.1.3.84"/>
    </reaction>
</comment>
<dbReference type="PANTHER" id="PTHR12521:SF0">
    <property type="entry name" value="ADP-RIBOSE GLYCOHYDROLASE OARD1"/>
    <property type="match status" value="1"/>
</dbReference>
<dbReference type="InterPro" id="IPR050892">
    <property type="entry name" value="ADP-ribose_metab_enzymes"/>
</dbReference>
<evidence type="ECO:0000313" key="10">
    <source>
        <dbReference type="Proteomes" id="UP000800036"/>
    </source>
</evidence>
<dbReference type="EMBL" id="ML976689">
    <property type="protein sequence ID" value="KAF1972147.1"/>
    <property type="molecule type" value="Genomic_DNA"/>
</dbReference>